<evidence type="ECO:0000313" key="2">
    <source>
        <dbReference type="EMBL" id="URD93044.1"/>
    </source>
</evidence>
<organism evidence="2 3">
    <name type="scientific">Musa troglodytarum</name>
    <name type="common">fe'i banana</name>
    <dbReference type="NCBI Taxonomy" id="320322"/>
    <lineage>
        <taxon>Eukaryota</taxon>
        <taxon>Viridiplantae</taxon>
        <taxon>Streptophyta</taxon>
        <taxon>Embryophyta</taxon>
        <taxon>Tracheophyta</taxon>
        <taxon>Spermatophyta</taxon>
        <taxon>Magnoliopsida</taxon>
        <taxon>Liliopsida</taxon>
        <taxon>Zingiberales</taxon>
        <taxon>Musaceae</taxon>
        <taxon>Musa</taxon>
    </lineage>
</organism>
<dbReference type="EMBL" id="CP097505">
    <property type="protein sequence ID" value="URD93044.1"/>
    <property type="molecule type" value="Genomic_DNA"/>
</dbReference>
<feature type="compositionally biased region" description="Polar residues" evidence="1">
    <location>
        <begin position="218"/>
        <end position="230"/>
    </location>
</feature>
<dbReference type="SUPFAM" id="SSF81301">
    <property type="entry name" value="Nucleotidyltransferase"/>
    <property type="match status" value="1"/>
</dbReference>
<dbReference type="AlphaFoldDB" id="A0A9E7JUJ6"/>
<gene>
    <name evidence="2" type="ORF">MUK42_14928</name>
</gene>
<dbReference type="Proteomes" id="UP001055439">
    <property type="component" value="Chromosome 3"/>
</dbReference>
<sequence>MGDHGGCAQLSGSLPNGLLSEVTAKLTRVLDADRWLKVEGQTAELIARIQPNQPSEEHRNAVANYVQRLILKCFSCRVSTFGSVPLKTYLPDGDIDLTAFSDTKNLKDAWATAVCGQNCNVLLSWASLSIRSVAYAHFVSLKRSNVDNLESFNDDSAVTELNSESNGHGNRMKMMLFFQKDLILVTVVLRFILMEQNNKLGREGRRLTKENYNDPFQAKTSSGSDLQSNFRSSNTRFSTLSWASSSRSKPASEYLRDQSAAKFPRTFVATGPPVPFLMLPFGDFTSNSGNPDGYAKQIYREEEPVSRIPAPESSEELSSEIFNSDSMSHWQNLVHGRSCQSSYPGPFMYTSLVARPPIYLPSLYPWDGPGKLLSSDLHYTQMTGHNHLLVTIMPFQPGSDQASGVFQDYADEAPRYRGGTGTDLPNSESQLELGYNNSNDRDYSIYLLELISERFLLEIIDNQVQETMKGTVTITMMILRIEVGLAQNRELLVVGMGATGLRDQDCSLTSWLHQKTRRKNGNHGGVSLLPQTNAVAGFVYGIMTSIWHASMSCI</sequence>
<name>A0A9E7JUJ6_9LILI</name>
<dbReference type="InterPro" id="IPR058921">
    <property type="entry name" value="PAP/OAS1-rel"/>
</dbReference>
<feature type="region of interest" description="Disordered" evidence="1">
    <location>
        <begin position="211"/>
        <end position="230"/>
    </location>
</feature>
<evidence type="ECO:0000256" key="1">
    <source>
        <dbReference type="SAM" id="MobiDB-lite"/>
    </source>
</evidence>
<protein>
    <submittedName>
        <fullName evidence="2">Nucleotidyltransferase domain</fullName>
    </submittedName>
</protein>
<dbReference type="OrthoDB" id="273917at2759"/>
<reference evidence="2" key="1">
    <citation type="submission" date="2022-05" db="EMBL/GenBank/DDBJ databases">
        <title>The Musa troglodytarum L. genome provides insights into the mechanism of non-climacteric behaviour and enrichment of carotenoids.</title>
        <authorList>
            <person name="Wang J."/>
        </authorList>
    </citation>
    <scope>NUCLEOTIDE SEQUENCE</scope>
    <source>
        <tissue evidence="2">Leaf</tissue>
    </source>
</reference>
<keyword evidence="3" id="KW-1185">Reference proteome</keyword>
<dbReference type="PANTHER" id="PTHR45979:SF30">
    <property type="entry name" value="NUCLEOTIDYLTRANSFERASE"/>
    <property type="match status" value="1"/>
</dbReference>
<dbReference type="Gene3D" id="3.30.460.10">
    <property type="entry name" value="Beta Polymerase, domain 2"/>
    <property type="match status" value="1"/>
</dbReference>
<dbReference type="InterPro" id="IPR043519">
    <property type="entry name" value="NT_sf"/>
</dbReference>
<accession>A0A9E7JUJ6</accession>
<evidence type="ECO:0000313" key="3">
    <source>
        <dbReference type="Proteomes" id="UP001055439"/>
    </source>
</evidence>
<dbReference type="PANTHER" id="PTHR45979">
    <property type="entry name" value="PAP/OAS1 SUBSTRATE-BINDING DOMAIN SUPERFAMILY"/>
    <property type="match status" value="1"/>
</dbReference>
<proteinExistence type="predicted"/>